<dbReference type="RefSeq" id="WP_034247478.1">
    <property type="nucleotide sequence ID" value="NZ_BJYK01000002.1"/>
</dbReference>
<dbReference type="OrthoDB" id="5501064at2"/>
<organism evidence="7 8">
    <name type="scientific">Actinotalea fermentans</name>
    <dbReference type="NCBI Taxonomy" id="43671"/>
    <lineage>
        <taxon>Bacteria</taxon>
        <taxon>Bacillati</taxon>
        <taxon>Actinomycetota</taxon>
        <taxon>Actinomycetes</taxon>
        <taxon>Micrococcales</taxon>
        <taxon>Cellulomonadaceae</taxon>
        <taxon>Actinotalea</taxon>
    </lineage>
</organism>
<evidence type="ECO:0000313" key="7">
    <source>
        <dbReference type="EMBL" id="GEN79558.1"/>
    </source>
</evidence>
<accession>A0A511YWJ5</accession>
<evidence type="ECO:0000256" key="1">
    <source>
        <dbReference type="ARBA" id="ARBA00010641"/>
    </source>
</evidence>
<comment type="caution">
    <text evidence="7">The sequence shown here is derived from an EMBL/GenBank/DDBJ whole genome shotgun (WGS) entry which is preliminary data.</text>
</comment>
<evidence type="ECO:0000256" key="3">
    <source>
        <dbReference type="ARBA" id="ARBA00023082"/>
    </source>
</evidence>
<dbReference type="GO" id="GO:0006352">
    <property type="term" value="P:DNA-templated transcription initiation"/>
    <property type="evidence" value="ECO:0007669"/>
    <property type="project" value="InterPro"/>
</dbReference>
<dbReference type="SUPFAM" id="SSF88946">
    <property type="entry name" value="Sigma2 domain of RNA polymerase sigma factors"/>
    <property type="match status" value="1"/>
</dbReference>
<keyword evidence="3" id="KW-0731">Sigma factor</keyword>
<dbReference type="GO" id="GO:0003677">
    <property type="term" value="F:DNA binding"/>
    <property type="evidence" value="ECO:0007669"/>
    <property type="project" value="InterPro"/>
</dbReference>
<sequence length="184" mass="20026">MDHSDADLADLVERARAGSPDAFAGVYERLAGPVAGYLRSRGVREVEDATSEVFLAVFTGLARFEGDGERFRAWVFTIAHRRSVDSWRRAGRAPVTEPLDDAPPVLVPSAEDAALDVLGDDRVRALLDLLSPDQRDVLLLRVVADLSLEQVAAVLGKREGAVKALQHRALERLRRHLGGKGVSP</sequence>
<dbReference type="SUPFAM" id="SSF88659">
    <property type="entry name" value="Sigma3 and sigma4 domains of RNA polymerase sigma factors"/>
    <property type="match status" value="1"/>
</dbReference>
<dbReference type="InterPro" id="IPR014284">
    <property type="entry name" value="RNA_pol_sigma-70_dom"/>
</dbReference>
<dbReference type="Pfam" id="PF08281">
    <property type="entry name" value="Sigma70_r4_2"/>
    <property type="match status" value="1"/>
</dbReference>
<dbReference type="AlphaFoldDB" id="A0A511YWJ5"/>
<name>A0A511YWJ5_9CELL</name>
<feature type="domain" description="RNA polymerase sigma factor 70 region 4 type 2" evidence="6">
    <location>
        <begin position="122"/>
        <end position="173"/>
    </location>
</feature>
<dbReference type="GO" id="GO:0016987">
    <property type="term" value="F:sigma factor activity"/>
    <property type="evidence" value="ECO:0007669"/>
    <property type="project" value="UniProtKB-KW"/>
</dbReference>
<dbReference type="InterPro" id="IPR039425">
    <property type="entry name" value="RNA_pol_sigma-70-like"/>
</dbReference>
<dbReference type="PANTHER" id="PTHR43133">
    <property type="entry name" value="RNA POLYMERASE ECF-TYPE SIGMA FACTO"/>
    <property type="match status" value="1"/>
</dbReference>
<evidence type="ECO:0000259" key="5">
    <source>
        <dbReference type="Pfam" id="PF04542"/>
    </source>
</evidence>
<dbReference type="EMBL" id="BJYK01000002">
    <property type="protein sequence ID" value="GEN79558.1"/>
    <property type="molecule type" value="Genomic_DNA"/>
</dbReference>
<keyword evidence="8" id="KW-1185">Reference proteome</keyword>
<dbReference type="InterPro" id="IPR036388">
    <property type="entry name" value="WH-like_DNA-bd_sf"/>
</dbReference>
<evidence type="ECO:0000313" key="8">
    <source>
        <dbReference type="Proteomes" id="UP000321484"/>
    </source>
</evidence>
<proteinExistence type="inferred from homology"/>
<dbReference type="Pfam" id="PF04542">
    <property type="entry name" value="Sigma70_r2"/>
    <property type="match status" value="1"/>
</dbReference>
<evidence type="ECO:0000256" key="2">
    <source>
        <dbReference type="ARBA" id="ARBA00023015"/>
    </source>
</evidence>
<dbReference type="InterPro" id="IPR013249">
    <property type="entry name" value="RNA_pol_sigma70_r4_t2"/>
</dbReference>
<keyword evidence="4" id="KW-0804">Transcription</keyword>
<feature type="domain" description="RNA polymerase sigma-70 region 2" evidence="5">
    <location>
        <begin position="27"/>
        <end position="92"/>
    </location>
</feature>
<reference evidence="7 8" key="1">
    <citation type="submission" date="2019-07" db="EMBL/GenBank/DDBJ databases">
        <title>Whole genome shotgun sequence of Actinotalea fermentans NBRC 105374.</title>
        <authorList>
            <person name="Hosoyama A."/>
            <person name="Uohara A."/>
            <person name="Ohji S."/>
            <person name="Ichikawa N."/>
        </authorList>
    </citation>
    <scope>NUCLEOTIDE SEQUENCE [LARGE SCALE GENOMIC DNA]</scope>
    <source>
        <strain evidence="7 8">NBRC 105374</strain>
    </source>
</reference>
<dbReference type="NCBIfam" id="TIGR02937">
    <property type="entry name" value="sigma70-ECF"/>
    <property type="match status" value="1"/>
</dbReference>
<dbReference type="Proteomes" id="UP000321484">
    <property type="component" value="Unassembled WGS sequence"/>
</dbReference>
<protein>
    <submittedName>
        <fullName evidence="7">ECF RNA polymerase sigma factor SigD</fullName>
    </submittedName>
</protein>
<dbReference type="InterPro" id="IPR013325">
    <property type="entry name" value="RNA_pol_sigma_r2"/>
</dbReference>
<dbReference type="InterPro" id="IPR007627">
    <property type="entry name" value="RNA_pol_sigma70_r2"/>
</dbReference>
<gene>
    <name evidence="7" type="primary">sigD</name>
    <name evidence="7" type="ORF">AFE02nite_12920</name>
</gene>
<dbReference type="Gene3D" id="1.10.1740.10">
    <property type="match status" value="1"/>
</dbReference>
<keyword evidence="2" id="KW-0805">Transcription regulation</keyword>
<comment type="similarity">
    <text evidence="1">Belongs to the sigma-70 factor family. ECF subfamily.</text>
</comment>
<dbReference type="Gene3D" id="1.10.10.10">
    <property type="entry name" value="Winged helix-like DNA-binding domain superfamily/Winged helix DNA-binding domain"/>
    <property type="match status" value="1"/>
</dbReference>
<dbReference type="PANTHER" id="PTHR43133:SF66">
    <property type="entry name" value="ECF RNA POLYMERASE SIGMA FACTOR SIGK"/>
    <property type="match status" value="1"/>
</dbReference>
<evidence type="ECO:0000256" key="4">
    <source>
        <dbReference type="ARBA" id="ARBA00023163"/>
    </source>
</evidence>
<dbReference type="InterPro" id="IPR013324">
    <property type="entry name" value="RNA_pol_sigma_r3/r4-like"/>
</dbReference>
<evidence type="ECO:0000259" key="6">
    <source>
        <dbReference type="Pfam" id="PF08281"/>
    </source>
</evidence>
<dbReference type="CDD" id="cd06171">
    <property type="entry name" value="Sigma70_r4"/>
    <property type="match status" value="1"/>
</dbReference>